<keyword evidence="2" id="KW-1185">Reference proteome</keyword>
<reference evidence="1 2" key="1">
    <citation type="journal article" date="2018" name="Front. Plant Sci.">
        <title>Red Clover (Trifolium pratense) and Zigzag Clover (T. medium) - A Picture of Genomic Similarities and Differences.</title>
        <authorList>
            <person name="Dluhosova J."/>
            <person name="Istvanek J."/>
            <person name="Nedelnik J."/>
            <person name="Repkova J."/>
        </authorList>
    </citation>
    <scope>NUCLEOTIDE SEQUENCE [LARGE SCALE GENOMIC DNA]</scope>
    <source>
        <strain evidence="2">cv. 10/8</strain>
        <tissue evidence="1">Leaf</tissue>
    </source>
</reference>
<protein>
    <submittedName>
        <fullName evidence="1">Uncharacterized protein</fullName>
    </submittedName>
</protein>
<evidence type="ECO:0000313" key="2">
    <source>
        <dbReference type="Proteomes" id="UP000265520"/>
    </source>
</evidence>
<evidence type="ECO:0000313" key="1">
    <source>
        <dbReference type="EMBL" id="MCI42093.1"/>
    </source>
</evidence>
<dbReference type="AlphaFoldDB" id="A0A392RZP5"/>
<sequence>CDGNSPDIAGNVSLRGVYFVHWL</sequence>
<proteinExistence type="predicted"/>
<comment type="caution">
    <text evidence="1">The sequence shown here is derived from an EMBL/GenBank/DDBJ whole genome shotgun (WGS) entry which is preliminary data.</text>
</comment>
<feature type="non-terminal residue" evidence="1">
    <location>
        <position position="1"/>
    </location>
</feature>
<dbReference type="EMBL" id="LXQA010300145">
    <property type="protein sequence ID" value="MCI42093.1"/>
    <property type="molecule type" value="Genomic_DNA"/>
</dbReference>
<organism evidence="1 2">
    <name type="scientific">Trifolium medium</name>
    <dbReference type="NCBI Taxonomy" id="97028"/>
    <lineage>
        <taxon>Eukaryota</taxon>
        <taxon>Viridiplantae</taxon>
        <taxon>Streptophyta</taxon>
        <taxon>Embryophyta</taxon>
        <taxon>Tracheophyta</taxon>
        <taxon>Spermatophyta</taxon>
        <taxon>Magnoliopsida</taxon>
        <taxon>eudicotyledons</taxon>
        <taxon>Gunneridae</taxon>
        <taxon>Pentapetalae</taxon>
        <taxon>rosids</taxon>
        <taxon>fabids</taxon>
        <taxon>Fabales</taxon>
        <taxon>Fabaceae</taxon>
        <taxon>Papilionoideae</taxon>
        <taxon>50 kb inversion clade</taxon>
        <taxon>NPAAA clade</taxon>
        <taxon>Hologalegina</taxon>
        <taxon>IRL clade</taxon>
        <taxon>Trifolieae</taxon>
        <taxon>Trifolium</taxon>
    </lineage>
</organism>
<dbReference type="Proteomes" id="UP000265520">
    <property type="component" value="Unassembled WGS sequence"/>
</dbReference>
<name>A0A392RZP5_9FABA</name>
<accession>A0A392RZP5</accession>